<evidence type="ECO:0000313" key="3">
    <source>
        <dbReference type="EMBL" id="HIV25726.1"/>
    </source>
</evidence>
<dbReference type="Gene3D" id="3.90.1640.10">
    <property type="entry name" value="inorganic pyrophosphatase (n-terminal core)"/>
    <property type="match status" value="1"/>
</dbReference>
<dbReference type="AlphaFoldDB" id="A0A9D1P377"/>
<reference evidence="3" key="2">
    <citation type="journal article" date="2021" name="PeerJ">
        <title>Extensive microbial diversity within the chicken gut microbiome revealed by metagenomics and culture.</title>
        <authorList>
            <person name="Gilroy R."/>
            <person name="Ravi A."/>
            <person name="Getino M."/>
            <person name="Pursley I."/>
            <person name="Horton D.L."/>
            <person name="Alikhan N.F."/>
            <person name="Baker D."/>
            <person name="Gharbi K."/>
            <person name="Hall N."/>
            <person name="Watson M."/>
            <person name="Adriaenssens E.M."/>
            <person name="Foster-Nyarko E."/>
            <person name="Jarju S."/>
            <person name="Secka A."/>
            <person name="Antonio M."/>
            <person name="Oren A."/>
            <person name="Chaudhuri R.R."/>
            <person name="La Ragione R."/>
            <person name="Hildebrand F."/>
            <person name="Pallen M.J."/>
        </authorList>
    </citation>
    <scope>NUCLEOTIDE SEQUENCE</scope>
    <source>
        <strain evidence="3">CHK188-20938</strain>
    </source>
</reference>
<gene>
    <name evidence="3" type="ORF">IAB71_08140</name>
</gene>
<dbReference type="Pfam" id="PF01368">
    <property type="entry name" value="DHH"/>
    <property type="match status" value="1"/>
</dbReference>
<dbReference type="InterPro" id="IPR038763">
    <property type="entry name" value="DHH_sf"/>
</dbReference>
<dbReference type="PANTHER" id="PTHR47618">
    <property type="entry name" value="BIFUNCTIONAL OLIGORIBONUCLEASE AND PAP PHOSPHATASE NRNA"/>
    <property type="match status" value="1"/>
</dbReference>
<feature type="domain" description="DDH" evidence="1">
    <location>
        <begin position="16"/>
        <end position="154"/>
    </location>
</feature>
<dbReference type="InterPro" id="IPR001667">
    <property type="entry name" value="DDH_dom"/>
</dbReference>
<dbReference type="InterPro" id="IPR003156">
    <property type="entry name" value="DHHA1_dom"/>
</dbReference>
<accession>A0A9D1P377</accession>
<name>A0A9D1P377_9FIRM</name>
<dbReference type="InterPro" id="IPR051319">
    <property type="entry name" value="Oligoribo/pAp-PDE_c-di-AMP_PDE"/>
</dbReference>
<dbReference type="GO" id="GO:0003676">
    <property type="term" value="F:nucleic acid binding"/>
    <property type="evidence" value="ECO:0007669"/>
    <property type="project" value="InterPro"/>
</dbReference>
<protein>
    <submittedName>
        <fullName evidence="3">Bifunctional oligoribonuclease/PAP phosphatase NrnA</fullName>
    </submittedName>
</protein>
<dbReference type="EMBL" id="DVOO01000024">
    <property type="protein sequence ID" value="HIV25726.1"/>
    <property type="molecule type" value="Genomic_DNA"/>
</dbReference>
<dbReference type="Pfam" id="PF02272">
    <property type="entry name" value="DHHA1"/>
    <property type="match status" value="1"/>
</dbReference>
<organism evidence="3 4">
    <name type="scientific">Candidatus Scatomonas pullistercoris</name>
    <dbReference type="NCBI Taxonomy" id="2840920"/>
    <lineage>
        <taxon>Bacteria</taxon>
        <taxon>Bacillati</taxon>
        <taxon>Bacillota</taxon>
        <taxon>Clostridia</taxon>
        <taxon>Lachnospirales</taxon>
        <taxon>Lachnospiraceae</taxon>
        <taxon>Lachnospiraceae incertae sedis</taxon>
        <taxon>Candidatus Scatomonas</taxon>
    </lineage>
</organism>
<comment type="caution">
    <text evidence="3">The sequence shown here is derived from an EMBL/GenBank/DDBJ whole genome shotgun (WGS) entry which is preliminary data.</text>
</comment>
<dbReference type="Proteomes" id="UP000824169">
    <property type="component" value="Unassembled WGS sequence"/>
</dbReference>
<sequence>MTINLAECLRGVRTAAIAGHVNPDGDCIGSCMGLYLYLRDNFPDIQADVYMQKPREVFYYIEDLDKVRTECDAEKKYDLLILLDISSRDRIGVAGPYLETAGAVLCLDHHVTNQGKYTWFCNRPEASSASEVVFDCLEPEKISRACAAALYTGIVHDTGVFQYSNTSPKTMRTAAVLMEKGINFSRIVDESFYQKTYVQNQIMGRTLMESIMLMEGRCIVGIVRQKEMRFYGLNPSDMDGIVSQLRNTIGVETAIFLYELKPQTFKVSLRSKEIVDVSRIASVFGGGGHVRAAGCTMEGTPYDVINNITPYIERQMKDWEEEHERNS</sequence>
<dbReference type="SUPFAM" id="SSF64182">
    <property type="entry name" value="DHH phosphoesterases"/>
    <property type="match status" value="1"/>
</dbReference>
<dbReference type="PANTHER" id="PTHR47618:SF1">
    <property type="entry name" value="BIFUNCTIONAL OLIGORIBONUCLEASE AND PAP PHOSPHATASE NRNA"/>
    <property type="match status" value="1"/>
</dbReference>
<evidence type="ECO:0000313" key="4">
    <source>
        <dbReference type="Proteomes" id="UP000824169"/>
    </source>
</evidence>
<dbReference type="Gene3D" id="3.10.310.30">
    <property type="match status" value="1"/>
</dbReference>
<reference evidence="3" key="1">
    <citation type="submission" date="2020-10" db="EMBL/GenBank/DDBJ databases">
        <authorList>
            <person name="Gilroy R."/>
        </authorList>
    </citation>
    <scope>NUCLEOTIDE SEQUENCE</scope>
    <source>
        <strain evidence="3">CHK188-20938</strain>
    </source>
</reference>
<evidence type="ECO:0000259" key="1">
    <source>
        <dbReference type="Pfam" id="PF01368"/>
    </source>
</evidence>
<feature type="domain" description="DHHA1" evidence="2">
    <location>
        <begin position="231"/>
        <end position="315"/>
    </location>
</feature>
<evidence type="ECO:0000259" key="2">
    <source>
        <dbReference type="Pfam" id="PF02272"/>
    </source>
</evidence>
<proteinExistence type="predicted"/>